<dbReference type="PIRSF" id="PIRSF016548">
    <property type="entry name" value="Rsd_AlgQ"/>
    <property type="match status" value="1"/>
</dbReference>
<keyword evidence="5" id="KW-1185">Reference proteome</keyword>
<comment type="similarity">
    <text evidence="3">Belongs to the Rsd/AlgQ family.</text>
</comment>
<evidence type="ECO:0000256" key="3">
    <source>
        <dbReference type="RuleBase" id="RU004409"/>
    </source>
</evidence>
<dbReference type="AlphaFoldDB" id="A0AA37TST2"/>
<dbReference type="InterPro" id="IPR038309">
    <property type="entry name" value="Rsd/AlgQ_sf"/>
</dbReference>
<dbReference type="Gene3D" id="1.20.120.1370">
    <property type="entry name" value="Regulator of RNA polymerase sigma(70) subunit, domain 4"/>
    <property type="match status" value="1"/>
</dbReference>
<reference evidence="4 5" key="1">
    <citation type="journal article" date="2014" name="Int. J. Syst. Evol. Microbiol.">
        <title>Complete genome sequence of Corynebacterium casei LMG S-19264T (=DSM 44701T), isolated from a smear-ripened cheese.</title>
        <authorList>
            <consortium name="US DOE Joint Genome Institute (JGI-PGF)"/>
            <person name="Walter F."/>
            <person name="Albersmeier A."/>
            <person name="Kalinowski J."/>
            <person name="Ruckert C."/>
        </authorList>
    </citation>
    <scope>NUCLEOTIDE SEQUENCE [LARGE SCALE GENOMIC DNA]</scope>
    <source>
        <strain evidence="4 5">NBRC 112785</strain>
    </source>
</reference>
<dbReference type="RefSeq" id="WP_095497823.1">
    <property type="nucleotide sequence ID" value="NZ_BSPO01000001.1"/>
</dbReference>
<evidence type="ECO:0000256" key="1">
    <source>
        <dbReference type="ARBA" id="ARBA00023015"/>
    </source>
</evidence>
<keyword evidence="1 3" id="KW-0805">Transcription regulation</keyword>
<keyword evidence="2 3" id="KW-0804">Transcription</keyword>
<accession>A0AA37TST2</accession>
<gene>
    <name evidence="4" type="primary">rsd</name>
    <name evidence="4" type="ORF">GCM10007894_02470</name>
</gene>
<name>A0AA37TST2_9GAMM</name>
<dbReference type="Pfam" id="PF04353">
    <property type="entry name" value="Rsd_AlgQ"/>
    <property type="match status" value="1"/>
</dbReference>
<evidence type="ECO:0000256" key="2">
    <source>
        <dbReference type="ARBA" id="ARBA00023163"/>
    </source>
</evidence>
<evidence type="ECO:0000313" key="4">
    <source>
        <dbReference type="EMBL" id="GLS82270.1"/>
    </source>
</evidence>
<dbReference type="EMBL" id="BSPO01000001">
    <property type="protein sequence ID" value="GLS82270.1"/>
    <property type="molecule type" value="Genomic_DNA"/>
</dbReference>
<dbReference type="Proteomes" id="UP001157439">
    <property type="component" value="Unassembled WGS sequence"/>
</dbReference>
<dbReference type="InterPro" id="IPR007448">
    <property type="entry name" value="Sigma70_reg_Rsd_AlgQ"/>
</dbReference>
<protein>
    <submittedName>
        <fullName evidence="4">Sigma D regulator</fullName>
    </submittedName>
</protein>
<sequence>MLKSLAVAKEKWGGADNLIDQWLVHRGNLLAGYCELANLPPYEQEQRQLPDLAQIGKFCALLVDYVSEGHFGVYNEVVSACETNGQCNIELARKLMPQIAKTTDFALDFHDKYTAMTSHNELINLDEELSKLGQVLESRFALEDKLLEAVYLIKN</sequence>
<organism evidence="4 5">
    <name type="scientific">Paraferrimonas haliotis</name>
    <dbReference type="NCBI Taxonomy" id="2013866"/>
    <lineage>
        <taxon>Bacteria</taxon>
        <taxon>Pseudomonadati</taxon>
        <taxon>Pseudomonadota</taxon>
        <taxon>Gammaproteobacteria</taxon>
        <taxon>Alteromonadales</taxon>
        <taxon>Ferrimonadaceae</taxon>
        <taxon>Paraferrimonas</taxon>
    </lineage>
</organism>
<proteinExistence type="inferred from homology"/>
<dbReference type="NCBIfam" id="NF008723">
    <property type="entry name" value="PRK11718.1"/>
    <property type="match status" value="1"/>
</dbReference>
<comment type="caution">
    <text evidence="4">The sequence shown here is derived from an EMBL/GenBank/DDBJ whole genome shotgun (WGS) entry which is preliminary data.</text>
</comment>
<dbReference type="GO" id="GO:0006355">
    <property type="term" value="P:regulation of DNA-templated transcription"/>
    <property type="evidence" value="ECO:0007669"/>
    <property type="project" value="InterPro"/>
</dbReference>
<evidence type="ECO:0000313" key="5">
    <source>
        <dbReference type="Proteomes" id="UP001157439"/>
    </source>
</evidence>